<proteinExistence type="predicted"/>
<accession>A0A7M2X653</accession>
<organism evidence="1 2">
    <name type="scientific">Humisphaera borealis</name>
    <dbReference type="NCBI Taxonomy" id="2807512"/>
    <lineage>
        <taxon>Bacteria</taxon>
        <taxon>Pseudomonadati</taxon>
        <taxon>Planctomycetota</taxon>
        <taxon>Phycisphaerae</taxon>
        <taxon>Tepidisphaerales</taxon>
        <taxon>Tepidisphaeraceae</taxon>
        <taxon>Humisphaera</taxon>
    </lineage>
</organism>
<dbReference type="EMBL" id="CP063458">
    <property type="protein sequence ID" value="QOV92481.1"/>
    <property type="molecule type" value="Genomic_DNA"/>
</dbReference>
<protein>
    <submittedName>
        <fullName evidence="1">Exo-alpha-sialidase</fullName>
    </submittedName>
</protein>
<name>A0A7M2X653_9BACT</name>
<dbReference type="CDD" id="cd15482">
    <property type="entry name" value="Sialidase_non-viral"/>
    <property type="match status" value="1"/>
</dbReference>
<dbReference type="InterPro" id="IPR036278">
    <property type="entry name" value="Sialidase_sf"/>
</dbReference>
<dbReference type="SUPFAM" id="SSF50939">
    <property type="entry name" value="Sialidases"/>
    <property type="match status" value="1"/>
</dbReference>
<keyword evidence="2" id="KW-1185">Reference proteome</keyword>
<dbReference type="AlphaFoldDB" id="A0A7M2X653"/>
<sequence length="314" mass="34313">MEVNKIWDAAPHNAFTGLIYFKDRWFCAFREGKAHVSPDGALRVITSVDGTKWESAALIRSDLGDLRDAKLTLTPAGKLMLAGAVAVHQPSPVRHKSLVWFSDDGKSWSDAKVVGDDNYWLWRVTFTGDNGYGIGYRTVAPRSARLYVTKDNGQSFETLVPKLEPTGWAGEHDISFARDGTATCLLRRDPPPKAEAEGLDAAAKAGHAVVGTAKPPYSEWVWKDLGVRVGGPALVRLHDGRLLAVVRLYDKKARTSICQLDAENGKLTELLPLPSGGDTSYAGIVVQECVLWISYYSSHEGKTSIYLAKVDAAK</sequence>
<dbReference type="Proteomes" id="UP000593765">
    <property type="component" value="Chromosome"/>
</dbReference>
<reference evidence="1 2" key="1">
    <citation type="submission" date="2020-10" db="EMBL/GenBank/DDBJ databases">
        <title>Wide distribution of Phycisphaera-like planctomycetes from WD2101 soil group in peatlands and genome analysis of the first cultivated representative.</title>
        <authorList>
            <person name="Dedysh S.N."/>
            <person name="Beletsky A.V."/>
            <person name="Ivanova A."/>
            <person name="Kulichevskaya I.S."/>
            <person name="Suzina N.E."/>
            <person name="Philippov D.A."/>
            <person name="Rakitin A.L."/>
            <person name="Mardanov A.V."/>
            <person name="Ravin N.V."/>
        </authorList>
    </citation>
    <scope>NUCLEOTIDE SEQUENCE [LARGE SCALE GENOMIC DNA]</scope>
    <source>
        <strain evidence="1 2">M1803</strain>
    </source>
</reference>
<evidence type="ECO:0000313" key="1">
    <source>
        <dbReference type="EMBL" id="QOV92481.1"/>
    </source>
</evidence>
<dbReference type="Gene3D" id="2.120.10.10">
    <property type="match status" value="1"/>
</dbReference>
<dbReference type="KEGG" id="hbs:IPV69_19925"/>
<gene>
    <name evidence="1" type="ORF">IPV69_19925</name>
</gene>
<evidence type="ECO:0000313" key="2">
    <source>
        <dbReference type="Proteomes" id="UP000593765"/>
    </source>
</evidence>